<keyword evidence="3" id="KW-1185">Reference proteome</keyword>
<gene>
    <name evidence="2" type="ORF">L207DRAFT_640501</name>
</gene>
<dbReference type="PANTHER" id="PTHR33112:SF16">
    <property type="entry name" value="HETEROKARYON INCOMPATIBILITY DOMAIN-CONTAINING PROTEIN"/>
    <property type="match status" value="1"/>
</dbReference>
<dbReference type="EMBL" id="KZ613960">
    <property type="protein sequence ID" value="PMD32227.1"/>
    <property type="molecule type" value="Genomic_DNA"/>
</dbReference>
<dbReference type="STRING" id="1149755.A0A2J6R138"/>
<sequence>MDYTTPHSCQHCEGIVLSLPEDNPDLQNALEPRQSRLLLNALRALRGDDPDLKALERAFLLEVNMQDLRKFKLDGCLFYAFILTGLEEFERNLSLFDKAGVMGSRHVISIKLEDDAVEICAPVSVDDDYGRRKRLSLLNDCVFGVFHDRIGLAPEMFDTIASTNIASDRSLTKFREWLADCTSNHTLCKHPDRGFMPTRLIRVWRYHGRRVIQLQESDGTTVSYAALSYCWGGEQEVQTTKQTFRRHTTRINFQDLPKTIKDAVIITENLGLEYLWVDALCIIQDDEKDRAREIDLMGYVYESAELTIVASRAEKVQDGFLQNILPYGLDKPDWVFKMHYRDLQGRTSPMIIAPKFMRTPMDYLSKRAWAFQERLFSYRVLDFGSSCVHWFCQTQQYCDREGGKCTPRDLKKGLEVFRALPDRNANVKIETWYKLVDIISKRSLTNPQDRLPAIGGVAERFTLLSKSKYYAGIWESSLPSGLLWLSDRFAINHEFQQRPSTFLAPSWSWATISQAVNNRVYTGDGLSKVEVINVEMGYPTAGNTYGLVKHGYLTLRGYLTTVDWRLPSTERYGSGIIKKVDNPSYKLSMVIMQDANDRSLLEEGKNSIRASLLVLVANDRATRVTGLILYKHLDGMYSRLGVFDCPTCPADEETYPNMASGFLQGTPDIVTIK</sequence>
<dbReference type="Proteomes" id="UP000235786">
    <property type="component" value="Unassembled WGS sequence"/>
</dbReference>
<dbReference type="AlphaFoldDB" id="A0A2J6R138"/>
<dbReference type="Pfam" id="PF06985">
    <property type="entry name" value="HET"/>
    <property type="match status" value="1"/>
</dbReference>
<evidence type="ECO:0000313" key="2">
    <source>
        <dbReference type="EMBL" id="PMD32227.1"/>
    </source>
</evidence>
<proteinExistence type="predicted"/>
<organism evidence="2 3">
    <name type="scientific">Hyaloscypha variabilis (strain UAMH 11265 / GT02V1 / F)</name>
    <name type="common">Meliniomyces variabilis</name>
    <dbReference type="NCBI Taxonomy" id="1149755"/>
    <lineage>
        <taxon>Eukaryota</taxon>
        <taxon>Fungi</taxon>
        <taxon>Dikarya</taxon>
        <taxon>Ascomycota</taxon>
        <taxon>Pezizomycotina</taxon>
        <taxon>Leotiomycetes</taxon>
        <taxon>Helotiales</taxon>
        <taxon>Hyaloscyphaceae</taxon>
        <taxon>Hyaloscypha</taxon>
        <taxon>Hyaloscypha variabilis</taxon>
    </lineage>
</organism>
<evidence type="ECO:0000313" key="3">
    <source>
        <dbReference type="Proteomes" id="UP000235786"/>
    </source>
</evidence>
<reference evidence="2 3" key="1">
    <citation type="submission" date="2016-04" db="EMBL/GenBank/DDBJ databases">
        <title>A degradative enzymes factory behind the ericoid mycorrhizal symbiosis.</title>
        <authorList>
            <consortium name="DOE Joint Genome Institute"/>
            <person name="Martino E."/>
            <person name="Morin E."/>
            <person name="Grelet G."/>
            <person name="Kuo A."/>
            <person name="Kohler A."/>
            <person name="Daghino S."/>
            <person name="Barry K."/>
            <person name="Choi C."/>
            <person name="Cichocki N."/>
            <person name="Clum A."/>
            <person name="Copeland A."/>
            <person name="Hainaut M."/>
            <person name="Haridas S."/>
            <person name="Labutti K."/>
            <person name="Lindquist E."/>
            <person name="Lipzen A."/>
            <person name="Khouja H.-R."/>
            <person name="Murat C."/>
            <person name="Ohm R."/>
            <person name="Olson A."/>
            <person name="Spatafora J."/>
            <person name="Veneault-Fourrey C."/>
            <person name="Henrissat B."/>
            <person name="Grigoriev I."/>
            <person name="Martin F."/>
            <person name="Perotto S."/>
        </authorList>
    </citation>
    <scope>NUCLEOTIDE SEQUENCE [LARGE SCALE GENOMIC DNA]</scope>
    <source>
        <strain evidence="2 3">F</strain>
    </source>
</reference>
<name>A0A2J6R138_HYAVF</name>
<protein>
    <submittedName>
        <fullName evidence="2">HET-domain-containing protein</fullName>
    </submittedName>
</protein>
<dbReference type="PANTHER" id="PTHR33112">
    <property type="entry name" value="DOMAIN PROTEIN, PUTATIVE-RELATED"/>
    <property type="match status" value="1"/>
</dbReference>
<dbReference type="InterPro" id="IPR010730">
    <property type="entry name" value="HET"/>
</dbReference>
<dbReference type="OrthoDB" id="5125733at2759"/>
<evidence type="ECO:0000259" key="1">
    <source>
        <dbReference type="Pfam" id="PF06985"/>
    </source>
</evidence>
<feature type="domain" description="Heterokaryon incompatibility" evidence="1">
    <location>
        <begin position="224"/>
        <end position="373"/>
    </location>
</feature>
<accession>A0A2J6R138</accession>